<dbReference type="Pfam" id="PF07314">
    <property type="entry name" value="Lit"/>
    <property type="match status" value="1"/>
</dbReference>
<feature type="transmembrane region" description="Helical" evidence="1">
    <location>
        <begin position="194"/>
        <end position="220"/>
    </location>
</feature>
<dbReference type="NCBIfam" id="TIGR01906">
    <property type="entry name" value="integ_TIGR01906"/>
    <property type="match status" value="1"/>
</dbReference>
<name>A0A7W8D1P8_9FIRM</name>
<dbReference type="Proteomes" id="UP000521313">
    <property type="component" value="Unassembled WGS sequence"/>
</dbReference>
<feature type="transmembrane region" description="Helical" evidence="1">
    <location>
        <begin position="137"/>
        <end position="157"/>
    </location>
</feature>
<proteinExistence type="predicted"/>
<keyword evidence="1" id="KW-1133">Transmembrane helix</keyword>
<comment type="caution">
    <text evidence="2">The sequence shown here is derived from an EMBL/GenBank/DDBJ whole genome shotgun (WGS) entry which is preliminary data.</text>
</comment>
<evidence type="ECO:0000313" key="2">
    <source>
        <dbReference type="EMBL" id="MBB5185625.1"/>
    </source>
</evidence>
<sequence length="236" mass="27095">MRWNSILAFVWGWLFLIVCVVGSIHSVALNENFYIARYESMDLAQQLHVSSDDLNSSIRLLLDYIRDDTDSLESSITVSGQKQETFNEREKSHMVDVKALYQNCIRVGIASFTGLLGLLFYFGFAQRKKALAFLTKGFLQACGCLLIVFALFGLWILTDFTGFWTWFHTIFFQNQLWLLDPATDFMINMLPETIFYQLVIACVVMVCVLVVPGIIFSIYIQRKKAPIGFDHENHIS</sequence>
<reference evidence="2 3" key="1">
    <citation type="submission" date="2020-08" db="EMBL/GenBank/DDBJ databases">
        <title>Genomic Encyclopedia of Type Strains, Phase IV (KMG-IV): sequencing the most valuable type-strain genomes for metagenomic binning, comparative biology and taxonomic classification.</title>
        <authorList>
            <person name="Goeker M."/>
        </authorList>
    </citation>
    <scope>NUCLEOTIDE SEQUENCE [LARGE SCALE GENOMIC DNA]</scope>
    <source>
        <strain evidence="2 3">DSM 26963</strain>
    </source>
</reference>
<dbReference type="AlphaFoldDB" id="A0A7W8D1P8"/>
<organism evidence="2 3">
    <name type="scientific">Faecalicoccus acidiformans</name>
    <dbReference type="NCBI Taxonomy" id="915173"/>
    <lineage>
        <taxon>Bacteria</taxon>
        <taxon>Bacillati</taxon>
        <taxon>Bacillota</taxon>
        <taxon>Erysipelotrichia</taxon>
        <taxon>Erysipelotrichales</taxon>
        <taxon>Erysipelotrichaceae</taxon>
        <taxon>Faecalicoccus</taxon>
    </lineage>
</organism>
<dbReference type="EMBL" id="JACHHD010000020">
    <property type="protein sequence ID" value="MBB5185625.1"/>
    <property type="molecule type" value="Genomic_DNA"/>
</dbReference>
<gene>
    <name evidence="2" type="ORF">HNQ43_001700</name>
</gene>
<keyword evidence="1" id="KW-0812">Transmembrane</keyword>
<dbReference type="RefSeq" id="WP_183376763.1">
    <property type="nucleotide sequence ID" value="NZ_CALVCN010000001.1"/>
</dbReference>
<keyword evidence="1" id="KW-0472">Membrane</keyword>
<evidence type="ECO:0000256" key="1">
    <source>
        <dbReference type="SAM" id="Phobius"/>
    </source>
</evidence>
<protein>
    <submittedName>
        <fullName evidence="2">Integral membrane protein (TIGR01906 family)</fullName>
    </submittedName>
</protein>
<feature type="transmembrane region" description="Helical" evidence="1">
    <location>
        <begin position="105"/>
        <end position="125"/>
    </location>
</feature>
<accession>A0A7W8D1P8</accession>
<evidence type="ECO:0000313" key="3">
    <source>
        <dbReference type="Proteomes" id="UP000521313"/>
    </source>
</evidence>
<dbReference type="InterPro" id="IPR010178">
    <property type="entry name" value="Lit"/>
</dbReference>